<protein>
    <submittedName>
        <fullName evidence="2">Uncharacterized protein</fullName>
    </submittedName>
</protein>
<organism evidence="2 3">
    <name type="scientific">Setaria italica</name>
    <name type="common">Foxtail millet</name>
    <name type="synonym">Panicum italicum</name>
    <dbReference type="NCBI Taxonomy" id="4555"/>
    <lineage>
        <taxon>Eukaryota</taxon>
        <taxon>Viridiplantae</taxon>
        <taxon>Streptophyta</taxon>
        <taxon>Embryophyta</taxon>
        <taxon>Tracheophyta</taxon>
        <taxon>Spermatophyta</taxon>
        <taxon>Magnoliopsida</taxon>
        <taxon>Liliopsida</taxon>
        <taxon>Poales</taxon>
        <taxon>Poaceae</taxon>
        <taxon>PACMAD clade</taxon>
        <taxon>Panicoideae</taxon>
        <taxon>Panicodae</taxon>
        <taxon>Paniceae</taxon>
        <taxon>Cenchrinae</taxon>
        <taxon>Setaria</taxon>
    </lineage>
</organism>
<sequence>MALEFKHAKLNPVLIFFTSISSVTLFNYSYFKTRNDFSMFETSTITRKTSSCLFPPIFNCCAIGLSRGKCITLHSMNSLPKKVAISFI</sequence>
<dbReference type="Proteomes" id="UP000004995">
    <property type="component" value="Unassembled WGS sequence"/>
</dbReference>
<dbReference type="EnsemblPlants" id="KQK89182">
    <property type="protein sequence ID" value="KQK89182"/>
    <property type="gene ID" value="SETIT_038258mg"/>
</dbReference>
<dbReference type="Gramene" id="KQK89182">
    <property type="protein sequence ID" value="KQK89182"/>
    <property type="gene ID" value="SETIT_038258mg"/>
</dbReference>
<dbReference type="HOGENOM" id="CLU_2473268_0_0_1"/>
<reference evidence="3" key="1">
    <citation type="journal article" date="2012" name="Nat. Biotechnol.">
        <title>Reference genome sequence of the model plant Setaria.</title>
        <authorList>
            <person name="Bennetzen J.L."/>
            <person name="Schmutz J."/>
            <person name="Wang H."/>
            <person name="Percifield R."/>
            <person name="Hawkins J."/>
            <person name="Pontaroli A.C."/>
            <person name="Estep M."/>
            <person name="Feng L."/>
            <person name="Vaughn J.N."/>
            <person name="Grimwood J."/>
            <person name="Jenkins J."/>
            <person name="Barry K."/>
            <person name="Lindquist E."/>
            <person name="Hellsten U."/>
            <person name="Deshpande S."/>
            <person name="Wang X."/>
            <person name="Wu X."/>
            <person name="Mitros T."/>
            <person name="Triplett J."/>
            <person name="Yang X."/>
            <person name="Ye C.Y."/>
            <person name="Mauro-Herrera M."/>
            <person name="Wang L."/>
            <person name="Li P."/>
            <person name="Sharma M."/>
            <person name="Sharma R."/>
            <person name="Ronald P.C."/>
            <person name="Panaud O."/>
            <person name="Kellogg E.A."/>
            <person name="Brutnell T.P."/>
            <person name="Doust A.N."/>
            <person name="Tuskan G.A."/>
            <person name="Rokhsar D."/>
            <person name="Devos K.M."/>
        </authorList>
    </citation>
    <scope>NUCLEOTIDE SEQUENCE [LARGE SCALE GENOMIC DNA]</scope>
    <source>
        <strain evidence="3">cv. Yugu1</strain>
    </source>
</reference>
<evidence type="ECO:0000313" key="3">
    <source>
        <dbReference type="Proteomes" id="UP000004995"/>
    </source>
</evidence>
<keyword evidence="1" id="KW-0472">Membrane</keyword>
<accession>K4AHA1</accession>
<name>K4AHA1_SETIT</name>
<keyword evidence="1" id="KW-0812">Transmembrane</keyword>
<feature type="transmembrane region" description="Helical" evidence="1">
    <location>
        <begin position="12"/>
        <end position="31"/>
    </location>
</feature>
<evidence type="ECO:0000313" key="2">
    <source>
        <dbReference type="EnsemblPlants" id="KQK89182"/>
    </source>
</evidence>
<keyword evidence="1" id="KW-1133">Transmembrane helix</keyword>
<keyword evidence="3" id="KW-1185">Reference proteome</keyword>
<dbReference type="AlphaFoldDB" id="K4AHA1"/>
<proteinExistence type="predicted"/>
<evidence type="ECO:0000256" key="1">
    <source>
        <dbReference type="SAM" id="Phobius"/>
    </source>
</evidence>
<dbReference type="EMBL" id="AGNK02005633">
    <property type="status" value="NOT_ANNOTATED_CDS"/>
    <property type="molecule type" value="Genomic_DNA"/>
</dbReference>
<reference evidence="2" key="2">
    <citation type="submission" date="2018-08" db="UniProtKB">
        <authorList>
            <consortium name="EnsemblPlants"/>
        </authorList>
    </citation>
    <scope>IDENTIFICATION</scope>
    <source>
        <strain evidence="2">Yugu1</strain>
    </source>
</reference>
<dbReference type="InParanoid" id="K4AHA1"/>